<feature type="non-terminal residue" evidence="9">
    <location>
        <position position="1"/>
    </location>
</feature>
<dbReference type="GO" id="GO:0005524">
    <property type="term" value="F:ATP binding"/>
    <property type="evidence" value="ECO:0007669"/>
    <property type="project" value="UniProtKB-KW"/>
</dbReference>
<name>A0A2P7EA96_9SYNE</name>
<dbReference type="EMBL" id="PXVC01000258">
    <property type="protein sequence ID" value="PSI00143.1"/>
    <property type="molecule type" value="Genomic_DNA"/>
</dbReference>
<reference evidence="10" key="1">
    <citation type="submission" date="2018-03" db="EMBL/GenBank/DDBJ databases">
        <title>Ecological and genomic features of two cosmopolitan and abundant freshwater picocyanobacteria.</title>
        <authorList>
            <person name="Cabello-Yeves P.J."/>
            <person name="Picazo A."/>
            <person name="Camacho A."/>
            <person name="Callieri C."/>
            <person name="Rosselli R."/>
            <person name="Roda-Garcia J."/>
            <person name="Coutinho F.H."/>
            <person name="Rodriguez-Valera F."/>
        </authorList>
    </citation>
    <scope>NUCLEOTIDE SEQUENCE [LARGE SCALE GENOMIC DNA]</scope>
    <source>
        <strain evidence="10">Tous</strain>
    </source>
</reference>
<keyword evidence="5" id="KW-0547">Nucleotide-binding</keyword>
<dbReference type="PANTHER" id="PTHR33571:SF12">
    <property type="entry name" value="BSL3053 PROTEIN"/>
    <property type="match status" value="1"/>
</dbReference>
<evidence type="ECO:0000256" key="6">
    <source>
        <dbReference type="ARBA" id="ARBA00022840"/>
    </source>
</evidence>
<dbReference type="RefSeq" id="WP_106501201.1">
    <property type="nucleotide sequence ID" value="NZ_PXVC01000258.1"/>
</dbReference>
<keyword evidence="4" id="KW-0479">Metal-binding</keyword>
<keyword evidence="2" id="KW-0808">Transferase</keyword>
<dbReference type="Proteomes" id="UP000240206">
    <property type="component" value="Unassembled WGS sequence"/>
</dbReference>
<keyword evidence="10" id="KW-1185">Reference proteome</keyword>
<dbReference type="InterPro" id="IPR041633">
    <property type="entry name" value="Polbeta"/>
</dbReference>
<sequence>HGASNLRIYGPIATGWEHSDSDLDLLVDLAAEQSLLGLIGLRQDLEDLLGCSVDVTEVETLHPLIRRQILDQALKL</sequence>
<protein>
    <submittedName>
        <fullName evidence="9">DNA polymerase subunit beta</fullName>
    </submittedName>
</protein>
<dbReference type="SUPFAM" id="SSF81301">
    <property type="entry name" value="Nucleotidyltransferase"/>
    <property type="match status" value="1"/>
</dbReference>
<evidence type="ECO:0000259" key="8">
    <source>
        <dbReference type="Pfam" id="PF18765"/>
    </source>
</evidence>
<keyword evidence="7" id="KW-0460">Magnesium</keyword>
<dbReference type="InterPro" id="IPR043519">
    <property type="entry name" value="NT_sf"/>
</dbReference>
<dbReference type="Pfam" id="PF18765">
    <property type="entry name" value="Polbeta"/>
    <property type="match status" value="1"/>
</dbReference>
<evidence type="ECO:0000313" key="9">
    <source>
        <dbReference type="EMBL" id="PSI00143.1"/>
    </source>
</evidence>
<proteinExistence type="predicted"/>
<dbReference type="GO" id="GO:0046872">
    <property type="term" value="F:metal ion binding"/>
    <property type="evidence" value="ECO:0007669"/>
    <property type="project" value="UniProtKB-KW"/>
</dbReference>
<evidence type="ECO:0000256" key="7">
    <source>
        <dbReference type="ARBA" id="ARBA00022842"/>
    </source>
</evidence>
<evidence type="ECO:0000256" key="5">
    <source>
        <dbReference type="ARBA" id="ARBA00022741"/>
    </source>
</evidence>
<keyword evidence="6" id="KW-0067">ATP-binding</keyword>
<organism evidence="9 10">
    <name type="scientific">Synechococcus lacustris str. Tous</name>
    <dbReference type="NCBI Taxonomy" id="1910958"/>
    <lineage>
        <taxon>Bacteria</taxon>
        <taxon>Bacillati</taxon>
        <taxon>Cyanobacteriota</taxon>
        <taxon>Cyanophyceae</taxon>
        <taxon>Synechococcales</taxon>
        <taxon>Synechococcaceae</taxon>
        <taxon>Synechococcus</taxon>
    </lineage>
</organism>
<comment type="caution">
    <text evidence="9">The sequence shown here is derived from an EMBL/GenBank/DDBJ whole genome shotgun (WGS) entry which is preliminary data.</text>
</comment>
<dbReference type="InterPro" id="IPR052038">
    <property type="entry name" value="Type-VII_TA_antitoxin"/>
</dbReference>
<feature type="domain" description="Polymerase beta nucleotidyltransferase" evidence="8">
    <location>
        <begin position="8"/>
        <end position="72"/>
    </location>
</feature>
<accession>A0A2P7EA96</accession>
<dbReference type="Gene3D" id="3.30.460.10">
    <property type="entry name" value="Beta Polymerase, domain 2"/>
    <property type="match status" value="1"/>
</dbReference>
<evidence type="ECO:0000256" key="3">
    <source>
        <dbReference type="ARBA" id="ARBA00022695"/>
    </source>
</evidence>
<dbReference type="PANTHER" id="PTHR33571">
    <property type="entry name" value="SSL8005 PROTEIN"/>
    <property type="match status" value="1"/>
</dbReference>
<comment type="cofactor">
    <cofactor evidence="1">
        <name>Mg(2+)</name>
        <dbReference type="ChEBI" id="CHEBI:18420"/>
    </cofactor>
</comment>
<dbReference type="GO" id="GO:0016779">
    <property type="term" value="F:nucleotidyltransferase activity"/>
    <property type="evidence" value="ECO:0007669"/>
    <property type="project" value="UniProtKB-KW"/>
</dbReference>
<evidence type="ECO:0000256" key="4">
    <source>
        <dbReference type="ARBA" id="ARBA00022723"/>
    </source>
</evidence>
<dbReference type="AlphaFoldDB" id="A0A2P7EA96"/>
<evidence type="ECO:0000256" key="1">
    <source>
        <dbReference type="ARBA" id="ARBA00001946"/>
    </source>
</evidence>
<gene>
    <name evidence="9" type="ORF">C7K08_14755</name>
</gene>
<keyword evidence="3" id="KW-0548">Nucleotidyltransferase</keyword>
<evidence type="ECO:0000313" key="10">
    <source>
        <dbReference type="Proteomes" id="UP000240206"/>
    </source>
</evidence>
<evidence type="ECO:0000256" key="2">
    <source>
        <dbReference type="ARBA" id="ARBA00022679"/>
    </source>
</evidence>